<dbReference type="RefSeq" id="WP_176570903.1">
    <property type="nucleotide sequence ID" value="NZ_CP056030.1"/>
</dbReference>
<name>A0A7D5D6W6_9PSED</name>
<protein>
    <submittedName>
        <fullName evidence="1">Uncharacterized protein</fullName>
    </submittedName>
</protein>
<dbReference type="KEGG" id="pez:HWQ56_14200"/>
<gene>
    <name evidence="1" type="ORF">HWQ56_14200</name>
</gene>
<proteinExistence type="predicted"/>
<reference evidence="1 2" key="1">
    <citation type="submission" date="2020-06" db="EMBL/GenBank/DDBJ databases">
        <title>Pseudomonas eucalypticola sp. nov., an endophyte of Eucalyptus dunnii leaves with biocontrol ability of eucalyptus leaf blight.</title>
        <authorList>
            <person name="Liu Y."/>
            <person name="Song Z."/>
            <person name="Zeng H."/>
            <person name="Lu M."/>
            <person name="Wang X."/>
            <person name="Lian X."/>
            <person name="Zhang Q."/>
        </authorList>
    </citation>
    <scope>NUCLEOTIDE SEQUENCE [LARGE SCALE GENOMIC DNA]</scope>
    <source>
        <strain evidence="1 2">NP-1</strain>
    </source>
</reference>
<evidence type="ECO:0000313" key="1">
    <source>
        <dbReference type="EMBL" id="QKZ04879.1"/>
    </source>
</evidence>
<evidence type="ECO:0000313" key="2">
    <source>
        <dbReference type="Proteomes" id="UP000509568"/>
    </source>
</evidence>
<organism evidence="1 2">
    <name type="scientific">Pseudomonas eucalypticola</name>
    <dbReference type="NCBI Taxonomy" id="2599595"/>
    <lineage>
        <taxon>Bacteria</taxon>
        <taxon>Pseudomonadati</taxon>
        <taxon>Pseudomonadota</taxon>
        <taxon>Gammaproteobacteria</taxon>
        <taxon>Pseudomonadales</taxon>
        <taxon>Pseudomonadaceae</taxon>
        <taxon>Pseudomonas</taxon>
    </lineage>
</organism>
<accession>A0A7D5D6W6</accession>
<dbReference type="EMBL" id="CP056030">
    <property type="protein sequence ID" value="QKZ04879.1"/>
    <property type="molecule type" value="Genomic_DNA"/>
</dbReference>
<dbReference type="Proteomes" id="UP000509568">
    <property type="component" value="Chromosome"/>
</dbReference>
<dbReference type="AlphaFoldDB" id="A0A7D5D6W6"/>
<keyword evidence="2" id="KW-1185">Reference proteome</keyword>
<sequence>MERFYQWMSAVSDPSGSHEALVVCYNDSELSVQHVFTDIEVALKAQRHLPDCVYILGTSDQLSVFRSGWADDQDRLANLLKRGEKNARVCVHEYVFLEWNGASFNPHVLGGKELVYRHDPSALLRDGLRTLIEKNNVIHAAPSAHSFKHPSGTLNNVFIQTRELASDEAEVCVVGYAIALEYGARLRQAGKVYIDTMGIYAFAKNALARLDSKAEVMSFHSYERLKTIYPPEGEYFCVVSASTSGGMAKQMGEQGFTEECVATLIDRTADGRYGGVLVALDDVDYPLPVKAEEGCTLIEIIGENFSAKSKPPKSITISLKHDPKRLAKFHKYFGMGGIDGFNKSSKPRKLLTLNTDLLLADAAFRTWLAAEIDWSVSMATNLIVYADDDGSKKLGEVAHEILSEKWGATKPIQCVPYSELDQVEFKTVSGVLVATVVARDGGILREISRDLRAYMDATVPRRFLAPIGIPQSARAWTLLKTFLMKNPTPREYGFSNWLCLPIGDDGKENAWSRLTKVTSAGQVDDVGFTPAVSDEVRHQALDEAAELMEEHKHSFLPKHNGNALALSDGFLFFDPSSNVGKDCQNVPQSTVFFTIAAVLQFAREHENHELRLQPTGYESVVLSPECFLRFNDNVLQASFLRACLPSELDYSASPELSKLMKELIAKVFARWERTYGDAALEFAAALATGTLKLTQEDARALLEEAIENRKDKASSLLGLLLLSQRALFPASEG</sequence>